<dbReference type="InterPro" id="IPR003245">
    <property type="entry name" value="Phytocyanin_dom"/>
</dbReference>
<dbReference type="PANTHER" id="PTHR33021:SF264">
    <property type="entry name" value="OS05G0570900 PROTEIN"/>
    <property type="match status" value="1"/>
</dbReference>
<evidence type="ECO:0000256" key="12">
    <source>
        <dbReference type="SAM" id="SignalP"/>
    </source>
</evidence>
<dbReference type="eggNOG" id="ENOG502S3TW">
    <property type="taxonomic scope" value="Eukaryota"/>
</dbReference>
<dbReference type="GO" id="GO:0005886">
    <property type="term" value="C:plasma membrane"/>
    <property type="evidence" value="ECO:0007669"/>
    <property type="project" value="UniProtKB-SubCell"/>
</dbReference>
<keyword evidence="3" id="KW-1003">Cell membrane</keyword>
<name>A0A1S2YEI5_CICAR</name>
<keyword evidence="9" id="KW-0449">Lipoprotein</keyword>
<organism evidence="14 15">
    <name type="scientific">Cicer arietinum</name>
    <name type="common">Chickpea</name>
    <name type="synonym">Garbanzo</name>
    <dbReference type="NCBI Taxonomy" id="3827"/>
    <lineage>
        <taxon>Eukaryota</taxon>
        <taxon>Viridiplantae</taxon>
        <taxon>Streptophyta</taxon>
        <taxon>Embryophyta</taxon>
        <taxon>Tracheophyta</taxon>
        <taxon>Spermatophyta</taxon>
        <taxon>Magnoliopsida</taxon>
        <taxon>eudicotyledons</taxon>
        <taxon>Gunneridae</taxon>
        <taxon>Pentapetalae</taxon>
        <taxon>rosids</taxon>
        <taxon>fabids</taxon>
        <taxon>Fabales</taxon>
        <taxon>Fabaceae</taxon>
        <taxon>Papilionoideae</taxon>
        <taxon>50 kb inversion clade</taxon>
        <taxon>NPAAA clade</taxon>
        <taxon>Hologalegina</taxon>
        <taxon>IRL clade</taxon>
        <taxon>Cicereae</taxon>
        <taxon>Cicer</taxon>
    </lineage>
</organism>
<evidence type="ECO:0000256" key="6">
    <source>
        <dbReference type="ARBA" id="ARBA00023136"/>
    </source>
</evidence>
<evidence type="ECO:0000256" key="5">
    <source>
        <dbReference type="ARBA" id="ARBA00022729"/>
    </source>
</evidence>
<accession>A0A1S2YEI5</accession>
<dbReference type="STRING" id="3827.A0A1S2YEI5"/>
<dbReference type="PROSITE" id="PS51257">
    <property type="entry name" value="PROKAR_LIPOPROTEIN"/>
    <property type="match status" value="1"/>
</dbReference>
<feature type="chain" id="PRO_5010200620" evidence="12">
    <location>
        <begin position="24"/>
        <end position="134"/>
    </location>
</feature>
<evidence type="ECO:0000259" key="13">
    <source>
        <dbReference type="PROSITE" id="PS51485"/>
    </source>
</evidence>
<dbReference type="InterPro" id="IPR039391">
    <property type="entry name" value="Phytocyanin-like"/>
</dbReference>
<dbReference type="SUPFAM" id="SSF49503">
    <property type="entry name" value="Cupredoxins"/>
    <property type="match status" value="1"/>
</dbReference>
<dbReference type="GO" id="GO:0098552">
    <property type="term" value="C:side of membrane"/>
    <property type="evidence" value="ECO:0007669"/>
    <property type="project" value="UniProtKB-KW"/>
</dbReference>
<dbReference type="FunFam" id="2.60.40.420:FF:000034">
    <property type="entry name" value="Cupredoxin superfamily protein"/>
    <property type="match status" value="1"/>
</dbReference>
<feature type="domain" description="Phytocyanin" evidence="13">
    <location>
        <begin position="26"/>
        <end position="128"/>
    </location>
</feature>
<evidence type="ECO:0000256" key="8">
    <source>
        <dbReference type="ARBA" id="ARBA00023180"/>
    </source>
</evidence>
<evidence type="ECO:0000256" key="10">
    <source>
        <dbReference type="ARBA" id="ARBA00035011"/>
    </source>
</evidence>
<keyword evidence="5 12" id="KW-0732">Signal</keyword>
<comment type="subcellular location">
    <subcellularLocation>
        <location evidence="1">Cell membrane</location>
        <topology evidence="1">Lipid-anchor</topology>
        <topology evidence="1">GPI-anchor</topology>
    </subcellularLocation>
</comment>
<dbReference type="InterPro" id="IPR008972">
    <property type="entry name" value="Cupredoxin"/>
</dbReference>
<keyword evidence="2" id="KW-0536">Nodulation</keyword>
<dbReference type="PROSITE" id="PS51485">
    <property type="entry name" value="PHYTOCYANIN"/>
    <property type="match status" value="1"/>
</dbReference>
<evidence type="ECO:0000313" key="14">
    <source>
        <dbReference type="Proteomes" id="UP000087171"/>
    </source>
</evidence>
<evidence type="ECO:0000256" key="4">
    <source>
        <dbReference type="ARBA" id="ARBA00022622"/>
    </source>
</evidence>
<evidence type="ECO:0000256" key="9">
    <source>
        <dbReference type="ARBA" id="ARBA00023288"/>
    </source>
</evidence>
<protein>
    <submittedName>
        <fullName evidence="15">Mavicyanin-like</fullName>
    </submittedName>
</protein>
<keyword evidence="7" id="KW-1015">Disulfide bond</keyword>
<evidence type="ECO:0000256" key="1">
    <source>
        <dbReference type="ARBA" id="ARBA00004609"/>
    </source>
</evidence>
<reference evidence="14" key="1">
    <citation type="journal article" date="2013" name="Nat. Biotechnol.">
        <title>Draft genome sequence of chickpea (Cicer arietinum) provides a resource for trait improvement.</title>
        <authorList>
            <person name="Varshney R.K."/>
            <person name="Song C."/>
            <person name="Saxena R.K."/>
            <person name="Azam S."/>
            <person name="Yu S."/>
            <person name="Sharpe A.G."/>
            <person name="Cannon S."/>
            <person name="Baek J."/>
            <person name="Rosen B.D."/>
            <person name="Tar'an B."/>
            <person name="Millan T."/>
            <person name="Zhang X."/>
            <person name="Ramsay L.D."/>
            <person name="Iwata A."/>
            <person name="Wang Y."/>
            <person name="Nelson W."/>
            <person name="Farmer A.D."/>
            <person name="Gaur P.M."/>
            <person name="Soderlund C."/>
            <person name="Penmetsa R.V."/>
            <person name="Xu C."/>
            <person name="Bharti A.K."/>
            <person name="He W."/>
            <person name="Winter P."/>
            <person name="Zhao S."/>
            <person name="Hane J.K."/>
            <person name="Carrasquilla-Garcia N."/>
            <person name="Condie J.A."/>
            <person name="Upadhyaya H.D."/>
            <person name="Luo M.C."/>
            <person name="Thudi M."/>
            <person name="Gowda C.L."/>
            <person name="Singh N.P."/>
            <person name="Lichtenzveig J."/>
            <person name="Gali K.K."/>
            <person name="Rubio J."/>
            <person name="Nadarajan N."/>
            <person name="Dolezel J."/>
            <person name="Bansal K.C."/>
            <person name="Xu X."/>
            <person name="Edwards D."/>
            <person name="Zhang G."/>
            <person name="Kahl G."/>
            <person name="Gil J."/>
            <person name="Singh K.B."/>
            <person name="Datta S.K."/>
            <person name="Jackson S.A."/>
            <person name="Wang J."/>
            <person name="Cook D.R."/>
        </authorList>
    </citation>
    <scope>NUCLEOTIDE SEQUENCE [LARGE SCALE GENOMIC DNA]</scope>
    <source>
        <strain evidence="14">cv. CDC Frontier</strain>
    </source>
</reference>
<evidence type="ECO:0000256" key="11">
    <source>
        <dbReference type="ARBA" id="ARBA00037626"/>
    </source>
</evidence>
<keyword evidence="8" id="KW-0325">Glycoprotein</keyword>
<evidence type="ECO:0000256" key="7">
    <source>
        <dbReference type="ARBA" id="ARBA00023157"/>
    </source>
</evidence>
<sequence length="134" mass="15050">MGDKMHLSFLLFAMIGCIVFVSASSTTHIVGDSVGWSMPNYPEFFEDWTKNRTFAIGDILLFQYNPGMSTVVQVNKNDYGNCTTRNTIHTFFRGNSSVLLDKPGDYYFFCSVGKRCEAGQKLWVNVPQGNPSSH</sequence>
<dbReference type="RefSeq" id="XP_004503645.1">
    <property type="nucleotide sequence ID" value="XM_004503588.2"/>
</dbReference>
<dbReference type="AlphaFoldDB" id="A0A1S2YEI5"/>
<dbReference type="PANTHER" id="PTHR33021">
    <property type="entry name" value="BLUE COPPER PROTEIN"/>
    <property type="match status" value="1"/>
</dbReference>
<gene>
    <name evidence="15" type="primary">LOC101505896</name>
</gene>
<dbReference type="GO" id="GO:0009055">
    <property type="term" value="F:electron transfer activity"/>
    <property type="evidence" value="ECO:0007669"/>
    <property type="project" value="InterPro"/>
</dbReference>
<keyword evidence="4" id="KW-0336">GPI-anchor</keyword>
<evidence type="ECO:0000256" key="2">
    <source>
        <dbReference type="ARBA" id="ARBA00022458"/>
    </source>
</evidence>
<reference evidence="15" key="2">
    <citation type="submission" date="2025-08" db="UniProtKB">
        <authorList>
            <consortium name="RefSeq"/>
        </authorList>
    </citation>
    <scope>IDENTIFICATION</scope>
    <source>
        <tissue evidence="15">Etiolated seedlings</tissue>
    </source>
</reference>
<comment type="function">
    <text evidence="11">May act as a carbohydrate transporter.</text>
</comment>
<dbReference type="Gene3D" id="2.60.40.420">
    <property type="entry name" value="Cupredoxins - blue copper proteins"/>
    <property type="match status" value="1"/>
</dbReference>
<dbReference type="Pfam" id="PF02298">
    <property type="entry name" value="Cu_bind_like"/>
    <property type="match status" value="1"/>
</dbReference>
<evidence type="ECO:0000256" key="3">
    <source>
        <dbReference type="ARBA" id="ARBA00022475"/>
    </source>
</evidence>
<dbReference type="GO" id="GO:0009877">
    <property type="term" value="P:nodulation"/>
    <property type="evidence" value="ECO:0007669"/>
    <property type="project" value="UniProtKB-KW"/>
</dbReference>
<keyword evidence="6" id="KW-0472">Membrane</keyword>
<dbReference type="OrthoDB" id="1916408at2759"/>
<proteinExistence type="inferred from homology"/>
<dbReference type="Proteomes" id="UP000087171">
    <property type="component" value="Chromosome Ca6"/>
</dbReference>
<keyword evidence="14" id="KW-1185">Reference proteome</keyword>
<evidence type="ECO:0000313" key="15">
    <source>
        <dbReference type="RefSeq" id="XP_004503645.1"/>
    </source>
</evidence>
<comment type="similarity">
    <text evidence="10">Belongs to the early nodulin-like (ENODL) family.</text>
</comment>
<dbReference type="PaxDb" id="3827-XP_004503645.1"/>
<feature type="signal peptide" evidence="12">
    <location>
        <begin position="1"/>
        <end position="23"/>
    </location>
</feature>